<keyword evidence="1" id="KW-0732">Signal</keyword>
<feature type="chain" id="PRO_5042122789" evidence="1">
    <location>
        <begin position="21"/>
        <end position="219"/>
    </location>
</feature>
<gene>
    <name evidence="2" type="ORF">MKZ38_006975</name>
</gene>
<evidence type="ECO:0000313" key="2">
    <source>
        <dbReference type="EMBL" id="KAJ2895049.1"/>
    </source>
</evidence>
<evidence type="ECO:0000313" key="3">
    <source>
        <dbReference type="Proteomes" id="UP001201980"/>
    </source>
</evidence>
<proteinExistence type="predicted"/>
<evidence type="ECO:0000256" key="1">
    <source>
        <dbReference type="SAM" id="SignalP"/>
    </source>
</evidence>
<keyword evidence="3" id="KW-1185">Reference proteome</keyword>
<accession>A0AAD5RIL7</accession>
<reference evidence="2" key="1">
    <citation type="submission" date="2022-07" db="EMBL/GenBank/DDBJ databases">
        <title>Draft genome sequence of Zalerion maritima ATCC 34329, a (micro)plastics degrading marine fungus.</title>
        <authorList>
            <person name="Paco A."/>
            <person name="Goncalves M.F.M."/>
            <person name="Rocha-Santos T.A.P."/>
            <person name="Alves A."/>
        </authorList>
    </citation>
    <scope>NUCLEOTIDE SEQUENCE</scope>
    <source>
        <strain evidence="2">ATCC 34329</strain>
    </source>
</reference>
<comment type="caution">
    <text evidence="2">The sequence shown here is derived from an EMBL/GenBank/DDBJ whole genome shotgun (WGS) entry which is preliminary data.</text>
</comment>
<feature type="signal peptide" evidence="1">
    <location>
        <begin position="1"/>
        <end position="20"/>
    </location>
</feature>
<dbReference type="AlphaFoldDB" id="A0AAD5RIL7"/>
<organism evidence="2 3">
    <name type="scientific">Zalerion maritima</name>
    <dbReference type="NCBI Taxonomy" id="339359"/>
    <lineage>
        <taxon>Eukaryota</taxon>
        <taxon>Fungi</taxon>
        <taxon>Dikarya</taxon>
        <taxon>Ascomycota</taxon>
        <taxon>Pezizomycotina</taxon>
        <taxon>Sordariomycetes</taxon>
        <taxon>Lulworthiomycetidae</taxon>
        <taxon>Lulworthiales</taxon>
        <taxon>Lulworthiaceae</taxon>
        <taxon>Zalerion</taxon>
    </lineage>
</organism>
<dbReference type="Proteomes" id="UP001201980">
    <property type="component" value="Unassembled WGS sequence"/>
</dbReference>
<name>A0AAD5RIL7_9PEZI</name>
<protein>
    <submittedName>
        <fullName evidence="2">Endo-chitosanase C</fullName>
    </submittedName>
</protein>
<dbReference type="EMBL" id="JAKWBI020000433">
    <property type="protein sequence ID" value="KAJ2895049.1"/>
    <property type="molecule type" value="Genomic_DNA"/>
</dbReference>
<sequence>MTRLIFSISTVAAIASQAVAQCSWPGHCAGDPCASSWDDCADDLICVANSCTTPGGPQTCSWAGHCIGAGCKTNDDCSDDLICHPDQNGCIVPAAIETNKWPFFLDLSCYEKTLTPECAGDDCNPSAEPVVVQMLQVAGEHFNIGHDNINVEVIRKSTLEMIFNTTVDGQPEEGKLGGYFEANTNIECPTAEEDKLDVYGYDVYSQKYRNEWFWLEKPE</sequence>